<keyword evidence="1" id="KW-0732">Signal</keyword>
<dbReference type="InterPro" id="IPR026289">
    <property type="entry name" value="SBP_TakP-like"/>
</dbReference>
<evidence type="ECO:0000256" key="1">
    <source>
        <dbReference type="ARBA" id="ARBA00022729"/>
    </source>
</evidence>
<evidence type="ECO:0000313" key="4">
    <source>
        <dbReference type="EMBL" id="CAA6827087.1"/>
    </source>
</evidence>
<dbReference type="PIRSF" id="PIRSF039026">
    <property type="entry name" value="SiaP"/>
    <property type="match status" value="1"/>
</dbReference>
<proteinExistence type="predicted"/>
<reference evidence="4" key="1">
    <citation type="submission" date="2020-01" db="EMBL/GenBank/DDBJ databases">
        <authorList>
            <person name="Meier V. D."/>
            <person name="Meier V D."/>
        </authorList>
    </citation>
    <scope>NUCLEOTIDE SEQUENCE</scope>
    <source>
        <strain evidence="4">HLG_WM_MAG_08</strain>
    </source>
</reference>
<evidence type="ECO:0000256" key="2">
    <source>
        <dbReference type="PIRSR" id="PIRSR039026-1"/>
    </source>
</evidence>
<sequence>ANAEDKKVLLKLPVYFGTHLPGLGTTPKWLAENLAASGSSVKVKIYEPGKLIPPKEILEAVSKGQVNAGYTTPGYNTGVLGNGAAMFSAVPFGPNVGEFLAWVYYGDGRKLWQEMYAKKNLNVHAIPCGMVAPETSGWFSKEINKPEDLEGLRMRFFGLGALVMEKLGVSTSLLPSSEIFPALEKGAIDATEFSMPAIDKNLGFHKILKYNYFPGWHQPSTLFELIINGETWKEMSSQQQNQVETACKAAILDAYAMGESMQFPVMQENIEKNGVENRYWSDEMLAAFESKWDEVVAEESAKDGEFKAIWENLAEFRKGYAVWGEAAYLPVGK</sequence>
<organism evidence="4">
    <name type="scientific">uncultured Thiotrichaceae bacterium</name>
    <dbReference type="NCBI Taxonomy" id="298394"/>
    <lineage>
        <taxon>Bacteria</taxon>
        <taxon>Pseudomonadati</taxon>
        <taxon>Pseudomonadota</taxon>
        <taxon>Gammaproteobacteria</taxon>
        <taxon>Thiotrichales</taxon>
        <taxon>Thiotrichaceae</taxon>
        <taxon>environmental samples</taxon>
    </lineage>
</organism>
<feature type="binding site" evidence="2">
    <location>
        <position position="134"/>
    </location>
    <ligand>
        <name>substrate</name>
    </ligand>
</feature>
<name>A0A6S6U9Y6_9GAMM</name>
<feature type="non-terminal residue" evidence="4">
    <location>
        <position position="1"/>
    </location>
</feature>
<feature type="binding site" evidence="3">
    <location>
        <position position="218"/>
    </location>
    <ligand>
        <name>substrate</name>
    </ligand>
</feature>
<keyword evidence="3" id="KW-0479">Metal-binding</keyword>
<dbReference type="AlphaFoldDB" id="A0A6S6U9Y6"/>
<protein>
    <submittedName>
        <fullName evidence="4">C4-dicarboxylate ABC transporter</fullName>
    </submittedName>
</protein>
<dbReference type="Gene3D" id="3.40.190.10">
    <property type="entry name" value="Periplasmic binding protein-like II"/>
    <property type="match status" value="1"/>
</dbReference>
<feature type="binding site" evidence="3">
    <location>
        <position position="193"/>
    </location>
    <ligand>
        <name>Na(+)</name>
        <dbReference type="ChEBI" id="CHEBI:29101"/>
    </ligand>
</feature>
<dbReference type="PANTHER" id="PTHR33376">
    <property type="match status" value="1"/>
</dbReference>
<dbReference type="Pfam" id="PF03480">
    <property type="entry name" value="DctP"/>
    <property type="match status" value="1"/>
</dbReference>
<dbReference type="GO" id="GO:0031317">
    <property type="term" value="C:tripartite ATP-independent periplasmic transporter complex"/>
    <property type="evidence" value="ECO:0007669"/>
    <property type="project" value="InterPro"/>
</dbReference>
<dbReference type="Gene3D" id="3.40.190.170">
    <property type="entry name" value="Bacterial extracellular solute-binding protein, family 7"/>
    <property type="match status" value="1"/>
</dbReference>
<feature type="binding site" evidence="2">
    <location>
        <position position="155"/>
    </location>
    <ligand>
        <name>substrate</name>
    </ligand>
</feature>
<accession>A0A6S6U9Y6</accession>
<dbReference type="InterPro" id="IPR018389">
    <property type="entry name" value="DctP_fam"/>
</dbReference>
<dbReference type="EMBL" id="CACVAV010000438">
    <property type="protein sequence ID" value="CAA6827087.1"/>
    <property type="molecule type" value="Genomic_DNA"/>
</dbReference>
<dbReference type="CDD" id="cd13604">
    <property type="entry name" value="PBP2_TRAP_ketoacid_lactate_like"/>
    <property type="match status" value="1"/>
</dbReference>
<dbReference type="GO" id="GO:0055085">
    <property type="term" value="P:transmembrane transport"/>
    <property type="evidence" value="ECO:0007669"/>
    <property type="project" value="InterPro"/>
</dbReference>
<dbReference type="PANTHER" id="PTHR33376:SF5">
    <property type="entry name" value="EXTRACYTOPLASMIC SOLUTE RECEPTOR PROTEIN"/>
    <property type="match status" value="1"/>
</dbReference>
<feature type="binding site" evidence="3">
    <location>
        <position position="192"/>
    </location>
    <ligand>
        <name>substrate</name>
    </ligand>
</feature>
<dbReference type="InterPro" id="IPR038404">
    <property type="entry name" value="TRAP_DctP_sf"/>
</dbReference>
<evidence type="ECO:0000256" key="3">
    <source>
        <dbReference type="PIRSR" id="PIRSR039026-2"/>
    </source>
</evidence>
<dbReference type="GO" id="GO:0046872">
    <property type="term" value="F:metal ion binding"/>
    <property type="evidence" value="ECO:0007669"/>
    <property type="project" value="UniProtKB-KW"/>
</dbReference>
<gene>
    <name evidence="4" type="ORF">HELGO_WM27045</name>
</gene>